<organism evidence="5 6">
    <name type="scientific">Effrenium voratum</name>
    <dbReference type="NCBI Taxonomy" id="2562239"/>
    <lineage>
        <taxon>Eukaryota</taxon>
        <taxon>Sar</taxon>
        <taxon>Alveolata</taxon>
        <taxon>Dinophyceae</taxon>
        <taxon>Suessiales</taxon>
        <taxon>Symbiodiniaceae</taxon>
        <taxon>Effrenium</taxon>
    </lineage>
</organism>
<feature type="repeat" description="ANK" evidence="3">
    <location>
        <begin position="732"/>
        <end position="753"/>
    </location>
</feature>
<keyword evidence="2 3" id="KW-0040">ANK repeat</keyword>
<proteinExistence type="predicted"/>
<dbReference type="InterPro" id="IPR051165">
    <property type="entry name" value="Multifunctional_ANK_Repeat"/>
</dbReference>
<dbReference type="PANTHER" id="PTHR24123">
    <property type="entry name" value="ANKYRIN REPEAT-CONTAINING"/>
    <property type="match status" value="1"/>
</dbReference>
<accession>A0AA36NGR3</accession>
<feature type="region of interest" description="Disordered" evidence="4">
    <location>
        <begin position="1"/>
        <end position="27"/>
    </location>
</feature>
<dbReference type="SMART" id="SM00248">
    <property type="entry name" value="ANK"/>
    <property type="match status" value="9"/>
</dbReference>
<evidence type="ECO:0000256" key="3">
    <source>
        <dbReference type="PROSITE-ProRule" id="PRU00023"/>
    </source>
</evidence>
<dbReference type="PANTHER" id="PTHR24123:SF33">
    <property type="entry name" value="PROTEIN HOS4"/>
    <property type="match status" value="1"/>
</dbReference>
<evidence type="ECO:0000313" key="5">
    <source>
        <dbReference type="EMBL" id="CAJ1402771.1"/>
    </source>
</evidence>
<dbReference type="InterPro" id="IPR002110">
    <property type="entry name" value="Ankyrin_rpt"/>
</dbReference>
<feature type="repeat" description="ANK" evidence="3">
    <location>
        <begin position="510"/>
        <end position="543"/>
    </location>
</feature>
<comment type="caution">
    <text evidence="5">The sequence shown here is derived from an EMBL/GenBank/DDBJ whole genome shotgun (WGS) entry which is preliminary data.</text>
</comment>
<dbReference type="EMBL" id="CAUJNA010003467">
    <property type="protein sequence ID" value="CAJ1402771.1"/>
    <property type="molecule type" value="Genomic_DNA"/>
</dbReference>
<evidence type="ECO:0000256" key="2">
    <source>
        <dbReference type="ARBA" id="ARBA00023043"/>
    </source>
</evidence>
<dbReference type="Proteomes" id="UP001178507">
    <property type="component" value="Unassembled WGS sequence"/>
</dbReference>
<reference evidence="5" key="1">
    <citation type="submission" date="2023-08" db="EMBL/GenBank/DDBJ databases">
        <authorList>
            <person name="Chen Y."/>
            <person name="Shah S."/>
            <person name="Dougan E. K."/>
            <person name="Thang M."/>
            <person name="Chan C."/>
        </authorList>
    </citation>
    <scope>NUCLEOTIDE SEQUENCE</scope>
</reference>
<dbReference type="SUPFAM" id="SSF48403">
    <property type="entry name" value="Ankyrin repeat"/>
    <property type="match status" value="2"/>
</dbReference>
<evidence type="ECO:0000256" key="4">
    <source>
        <dbReference type="SAM" id="MobiDB-lite"/>
    </source>
</evidence>
<evidence type="ECO:0000256" key="1">
    <source>
        <dbReference type="ARBA" id="ARBA00022737"/>
    </source>
</evidence>
<sequence>MEPHGFAIPLAQDAMDGEPPDSPDEPKQVTLWTEAVGREACGYVTKPAVLQATGEKKGGRRKVLLEAWVKDSELTEKPKPKTRAATAPKEELEAPVKIKLKTGFWFIRRKDFLELPKRCPTHQTLRERKLLEWREVSLQELVSGELKRSTAAVSHVWVTKKHFDPEGVKLAKIKETLSGPDFQWLQYVWLDFICLPQFWSDDGTHEDLSKEEEEHFDEAVRDCIPNLFMGASVIILWDVETETRFWPSVELIMALKTPTLIGVLPGLDSDDRATFAFLKLFDGEESKIEQHARKLWTNASLGAAMEYLKQDTIAADVPKDKTTVLGVLQTLEGDLARLFRREPTLLNIPRHAMAGLTHVKRVLHLDFTVDVKHINRFLNRRTAIMLAAEQGKGDLLRLILAVPDIEVNAQDTGHGYTALMFASREGQQSSLEILLADIRTNVNAKADNGDTSLAIALHADQLASARRLLAVPQIEVDVKSLRLCIQKDDRDTTAALLKCPLLQINCEIGGGFRALHLAAQQGKPQLVRQILGCPGVDVNAKAAKDYTALHVAVEHGHLEVARELAGAEGIDLTAAACDGDTPLLLAVTRNRLDLTRMFLSIKEMNTNFQSVLALALQQDSELSQLLLNDPDVQISAELAAKFKALVQRVRDIKEELVAGIDFNGKLLRLAVQETASTELLKLVLAAPHMDDVNAMVFFEEGTALQYAAEKGKLEIVETLLAVPGINVNVDKNGWTALHAAAEHGHTKVVRMLLATPGIDTNIRAGFYTPLSIAEQTRHEEIAVLLRGLGGKRWSKSWLTVTS</sequence>
<name>A0AA36NGR3_9DINO</name>
<dbReference type="Pfam" id="PF12796">
    <property type="entry name" value="Ank_2"/>
    <property type="match status" value="3"/>
</dbReference>
<dbReference type="PROSITE" id="PS50297">
    <property type="entry name" value="ANK_REP_REGION"/>
    <property type="match status" value="1"/>
</dbReference>
<keyword evidence="1" id="KW-0677">Repeat</keyword>
<dbReference type="InterPro" id="IPR036770">
    <property type="entry name" value="Ankyrin_rpt-contain_sf"/>
</dbReference>
<keyword evidence="6" id="KW-1185">Reference proteome</keyword>
<dbReference type="Gene3D" id="1.25.40.20">
    <property type="entry name" value="Ankyrin repeat-containing domain"/>
    <property type="match status" value="3"/>
</dbReference>
<evidence type="ECO:0000313" key="6">
    <source>
        <dbReference type="Proteomes" id="UP001178507"/>
    </source>
</evidence>
<protein>
    <submittedName>
        <fullName evidence="5">Uncharacterized protein</fullName>
    </submittedName>
</protein>
<dbReference type="AlphaFoldDB" id="A0AA36NGR3"/>
<gene>
    <name evidence="5" type="ORF">EVOR1521_LOCUS25580</name>
</gene>
<dbReference type="PROSITE" id="PS50088">
    <property type="entry name" value="ANK_REPEAT"/>
    <property type="match status" value="2"/>
</dbReference>